<evidence type="ECO:0000256" key="3">
    <source>
        <dbReference type="SAM" id="Phobius"/>
    </source>
</evidence>
<keyword evidence="2" id="KW-0802">TPR repeat</keyword>
<gene>
    <name evidence="4" type="ORF">M6D89_13025</name>
</gene>
<feature type="transmembrane region" description="Helical" evidence="3">
    <location>
        <begin position="183"/>
        <end position="199"/>
    </location>
</feature>
<keyword evidence="3" id="KW-0472">Membrane</keyword>
<evidence type="ECO:0000313" key="4">
    <source>
        <dbReference type="EMBL" id="MCP8900225.1"/>
    </source>
</evidence>
<dbReference type="InterPro" id="IPR052346">
    <property type="entry name" value="O-mannosyl-transferase_TMTC"/>
</dbReference>
<dbReference type="PANTHER" id="PTHR44227">
    <property type="match status" value="1"/>
</dbReference>
<feature type="transmembrane region" description="Helical" evidence="3">
    <location>
        <begin position="367"/>
        <end position="387"/>
    </location>
</feature>
<dbReference type="PANTHER" id="PTHR44227:SF3">
    <property type="entry name" value="PROTEIN O-MANNOSYL-TRANSFERASE TMTC4"/>
    <property type="match status" value="1"/>
</dbReference>
<feature type="transmembrane region" description="Helical" evidence="3">
    <location>
        <begin position="336"/>
        <end position="355"/>
    </location>
</feature>
<feature type="transmembrane region" description="Helical" evidence="3">
    <location>
        <begin position="311"/>
        <end position="330"/>
    </location>
</feature>
<keyword evidence="5" id="KW-1185">Reference proteome</keyword>
<feature type="transmembrane region" description="Helical" evidence="3">
    <location>
        <begin position="92"/>
        <end position="112"/>
    </location>
</feature>
<sequence>MNVARFIEQRFWVVALLLAATIAALYMVGIDGGFLLDDRPNIINNSALHLSEINGIDDLLYSAYSFGAGEGSRALPMLTFALDYRRAGLDPSAFKITNVLIHGVTCALLAFLSRRLLLTAGWSAKSAAISSLVVAFVWGVHPLQVSSVLYIVQRMQTMTTLFVFLALLFYVKMRINQIGGVKNYRFGALALLFSVFAFACKEDAALLPLYFLVLELTLLNFEAADSKVRWLLRRGYFLFTLLGAGAYFFWVVPEYWSWEPYSGRDFNSVERIMTQGRVLVMYLGQILLPMPETMKFFYDGVEVSRGIIQPWTTLPSLLFIAGLIAWGMVWRNLRPVFAFGILFYFAGHFMTSNVISLDLAYEHRNHLPMVGVLLAVLDLIALGAQRAKLTSRGLAVVFLLLTIPIVAMSFHRISMWGDELSLARYHTEIAPESERAWKTLCTSHFVRSRGEEGLSHLNSAVEACEKGSAIHPQSALLMSSLITYKAMKGDVEDVYWDELNDRLKNVSMSTQNKAILWATLNNFQSGLYKNENQVLRVIETFDQVTNLNAGESIKIAVFIFNETYQPDKAYPYLERAVRLAPGAPAIENVLNKLANAGRHEWVDSLTKARAEAL</sequence>
<feature type="transmembrane region" description="Helical" evidence="3">
    <location>
        <begin position="393"/>
        <end position="410"/>
    </location>
</feature>
<accession>A0A9X2KX12</accession>
<dbReference type="RefSeq" id="WP_253968517.1">
    <property type="nucleotide sequence ID" value="NZ_JAMFTH010000004.1"/>
</dbReference>
<protein>
    <recommendedName>
        <fullName evidence="6">Glycosyltransferase RgtA/B/C/D-like domain-containing protein</fullName>
    </recommendedName>
</protein>
<evidence type="ECO:0000256" key="1">
    <source>
        <dbReference type="ARBA" id="ARBA00022737"/>
    </source>
</evidence>
<evidence type="ECO:0000313" key="5">
    <source>
        <dbReference type="Proteomes" id="UP001139319"/>
    </source>
</evidence>
<feature type="transmembrane region" description="Helical" evidence="3">
    <location>
        <begin position="124"/>
        <end position="141"/>
    </location>
</feature>
<feature type="transmembrane region" description="Helical" evidence="3">
    <location>
        <begin position="235"/>
        <end position="252"/>
    </location>
</feature>
<dbReference type="EMBL" id="JAMFTH010000004">
    <property type="protein sequence ID" value="MCP8900225.1"/>
    <property type="molecule type" value="Genomic_DNA"/>
</dbReference>
<keyword evidence="3" id="KW-1133">Transmembrane helix</keyword>
<name>A0A9X2KX12_9GAMM</name>
<feature type="transmembrane region" description="Helical" evidence="3">
    <location>
        <begin position="205"/>
        <end position="223"/>
    </location>
</feature>
<dbReference type="Proteomes" id="UP001139319">
    <property type="component" value="Unassembled WGS sequence"/>
</dbReference>
<keyword evidence="3" id="KW-0812">Transmembrane</keyword>
<reference evidence="4" key="2">
    <citation type="submission" date="2023-01" db="EMBL/GenBank/DDBJ databases">
        <title>Gilvimarinus xylanilyticus HB14 isolated from Caulerpa lentillifera aquaculture base in Hainan, China.</title>
        <authorList>
            <person name="Zhang Y.-J."/>
        </authorList>
    </citation>
    <scope>NUCLEOTIDE SEQUENCE</scope>
    <source>
        <strain evidence="4">HB14</strain>
    </source>
</reference>
<reference evidence="4" key="1">
    <citation type="submission" date="2022-05" db="EMBL/GenBank/DDBJ databases">
        <authorList>
            <person name="Sun H.-N."/>
        </authorList>
    </citation>
    <scope>NUCLEOTIDE SEQUENCE</scope>
    <source>
        <strain evidence="4">HB14</strain>
    </source>
</reference>
<proteinExistence type="predicted"/>
<evidence type="ECO:0000256" key="2">
    <source>
        <dbReference type="ARBA" id="ARBA00022803"/>
    </source>
</evidence>
<dbReference type="AlphaFoldDB" id="A0A9X2KX12"/>
<organism evidence="4 5">
    <name type="scientific">Gilvimarinus xylanilyticus</name>
    <dbReference type="NCBI Taxonomy" id="2944139"/>
    <lineage>
        <taxon>Bacteria</taxon>
        <taxon>Pseudomonadati</taxon>
        <taxon>Pseudomonadota</taxon>
        <taxon>Gammaproteobacteria</taxon>
        <taxon>Cellvibrionales</taxon>
        <taxon>Cellvibrionaceae</taxon>
        <taxon>Gilvimarinus</taxon>
    </lineage>
</organism>
<evidence type="ECO:0008006" key="6">
    <source>
        <dbReference type="Google" id="ProtNLM"/>
    </source>
</evidence>
<feature type="transmembrane region" description="Helical" evidence="3">
    <location>
        <begin position="147"/>
        <end position="171"/>
    </location>
</feature>
<feature type="transmembrane region" description="Helical" evidence="3">
    <location>
        <begin position="12"/>
        <end position="30"/>
    </location>
</feature>
<keyword evidence="1" id="KW-0677">Repeat</keyword>
<comment type="caution">
    <text evidence="4">The sequence shown here is derived from an EMBL/GenBank/DDBJ whole genome shotgun (WGS) entry which is preliminary data.</text>
</comment>